<reference evidence="1" key="1">
    <citation type="journal article" date="2014" name="Front. Microbiol.">
        <title>High frequency of phylogenetically diverse reductive dehalogenase-homologous genes in deep subseafloor sedimentary metagenomes.</title>
        <authorList>
            <person name="Kawai M."/>
            <person name="Futagami T."/>
            <person name="Toyoda A."/>
            <person name="Takaki Y."/>
            <person name="Nishi S."/>
            <person name="Hori S."/>
            <person name="Arai W."/>
            <person name="Tsubouchi T."/>
            <person name="Morono Y."/>
            <person name="Uchiyama I."/>
            <person name="Ito T."/>
            <person name="Fujiyama A."/>
            <person name="Inagaki F."/>
            <person name="Takami H."/>
        </authorList>
    </citation>
    <scope>NUCLEOTIDE SEQUENCE</scope>
    <source>
        <strain evidence="1">Expedition CK06-06</strain>
    </source>
</reference>
<feature type="non-terminal residue" evidence="1">
    <location>
        <position position="1"/>
    </location>
</feature>
<dbReference type="SUPFAM" id="SSF51126">
    <property type="entry name" value="Pectin lyase-like"/>
    <property type="match status" value="1"/>
</dbReference>
<dbReference type="EMBL" id="BARS01057767">
    <property type="protein sequence ID" value="GAG42894.1"/>
    <property type="molecule type" value="Genomic_DNA"/>
</dbReference>
<gene>
    <name evidence="1" type="ORF">S01H1_84561</name>
</gene>
<feature type="non-terminal residue" evidence="1">
    <location>
        <position position="127"/>
    </location>
</feature>
<dbReference type="InterPro" id="IPR012334">
    <property type="entry name" value="Pectin_lyas_fold"/>
</dbReference>
<accession>X0XIB9</accession>
<dbReference type="InterPro" id="IPR011050">
    <property type="entry name" value="Pectin_lyase_fold/virulence"/>
</dbReference>
<dbReference type="Gene3D" id="2.160.20.10">
    <property type="entry name" value="Single-stranded right-handed beta-helix, Pectin lyase-like"/>
    <property type="match status" value="1"/>
</dbReference>
<comment type="caution">
    <text evidence="1">The sequence shown here is derived from an EMBL/GenBank/DDBJ whole genome shotgun (WGS) entry which is preliminary data.</text>
</comment>
<sequence>KAGDTIRLKGGTYRCGEAYEKKGQGFKVSLSGTKDKPVVVRAVKGERVVIDGGMAVNASYLWLWDLEISQPADMPRVTRTGGSHPADLGSPFGGLNVTGGQGCRFINLLIQNNLGNGVGWWSSSRGG</sequence>
<organism evidence="1">
    <name type="scientific">marine sediment metagenome</name>
    <dbReference type="NCBI Taxonomy" id="412755"/>
    <lineage>
        <taxon>unclassified sequences</taxon>
        <taxon>metagenomes</taxon>
        <taxon>ecological metagenomes</taxon>
    </lineage>
</organism>
<dbReference type="AlphaFoldDB" id="X0XIB9"/>
<proteinExistence type="predicted"/>
<protein>
    <recommendedName>
        <fullName evidence="2">Right handed beta helix domain-containing protein</fullName>
    </recommendedName>
</protein>
<name>X0XIB9_9ZZZZ</name>
<evidence type="ECO:0000313" key="1">
    <source>
        <dbReference type="EMBL" id="GAG42894.1"/>
    </source>
</evidence>
<evidence type="ECO:0008006" key="2">
    <source>
        <dbReference type="Google" id="ProtNLM"/>
    </source>
</evidence>